<name>A0A4V2FI28_9BURK</name>
<feature type="transmembrane region" description="Helical" evidence="1">
    <location>
        <begin position="201"/>
        <end position="219"/>
    </location>
</feature>
<feature type="transmembrane region" description="Helical" evidence="1">
    <location>
        <begin position="383"/>
        <end position="401"/>
    </location>
</feature>
<sequence length="414" mass="42869">MLIRLALRAVALAAKFALTLAIARVLGGAAMAEYGLALAAAVIGTKLLGLGYSAEMNRRLASGPGPAVREAIRLQRIYGMAYAVVCLAILALVPAGWLPASAAVVLALLVVSEHQAYEVNSYLFALHRTRAASWLLFVRTGLWAVAAMAGLAAGVVTSMVEVLGLWVAANLGVIAHGWWVIAREADAAPPVRAREAALPLAVIWRAGASFYLAAVLLSGTQYAERFIASAWLDAVAVGQYVFLWAIANAVQTLAQAGLVATAGPALARTASQAPGRFAGLLARQSVSLLATTVVMAVGLFLLLDPVLALANGHASAADRIVFAVLLGSFVLRALADLLWVSAIALELRGFLLCGFLPVVLAGVPVSWLLIAGHGMLGAASAHLVLSAAVLAWLAIAIAWRLRCPAAPDSECATA</sequence>
<feature type="transmembrane region" description="Helical" evidence="1">
    <location>
        <begin position="286"/>
        <end position="308"/>
    </location>
</feature>
<dbReference type="AlphaFoldDB" id="A0A4V2FI28"/>
<accession>A0A4V2FI28</accession>
<keyword evidence="1" id="KW-1133">Transmembrane helix</keyword>
<evidence type="ECO:0000256" key="1">
    <source>
        <dbReference type="SAM" id="Phobius"/>
    </source>
</evidence>
<reference evidence="2 3" key="1">
    <citation type="journal article" date="2015" name="Stand. Genomic Sci.">
        <title>Genomic Encyclopedia of Bacterial and Archaeal Type Strains, Phase III: the genomes of soil and plant-associated and newly described type strains.</title>
        <authorList>
            <person name="Whitman W.B."/>
            <person name="Woyke T."/>
            <person name="Klenk H.P."/>
            <person name="Zhou Y."/>
            <person name="Lilburn T.G."/>
            <person name="Beck B.J."/>
            <person name="De Vos P."/>
            <person name="Vandamme P."/>
            <person name="Eisen J.A."/>
            <person name="Garrity G."/>
            <person name="Hugenholtz P."/>
            <person name="Kyrpides N.C."/>
        </authorList>
    </citation>
    <scope>NUCLEOTIDE SEQUENCE [LARGE SCALE GENOMIC DNA]</scope>
    <source>
        <strain evidence="2 3">ASC-9842</strain>
    </source>
</reference>
<feature type="transmembrane region" description="Helical" evidence="1">
    <location>
        <begin position="31"/>
        <end position="52"/>
    </location>
</feature>
<dbReference type="RefSeq" id="WP_130390328.1">
    <property type="nucleotide sequence ID" value="NZ_SGXM01000001.1"/>
</dbReference>
<feature type="transmembrane region" description="Helical" evidence="1">
    <location>
        <begin position="163"/>
        <end position="181"/>
    </location>
</feature>
<keyword evidence="1" id="KW-0472">Membrane</keyword>
<keyword evidence="1" id="KW-0812">Transmembrane</keyword>
<evidence type="ECO:0000313" key="2">
    <source>
        <dbReference type="EMBL" id="RZT42329.1"/>
    </source>
</evidence>
<evidence type="ECO:0000313" key="3">
    <source>
        <dbReference type="Proteomes" id="UP000291078"/>
    </source>
</evidence>
<dbReference type="Proteomes" id="UP000291078">
    <property type="component" value="Unassembled WGS sequence"/>
</dbReference>
<organism evidence="2 3">
    <name type="scientific">Cupriavidus agavae</name>
    <dbReference type="NCBI Taxonomy" id="1001822"/>
    <lineage>
        <taxon>Bacteria</taxon>
        <taxon>Pseudomonadati</taxon>
        <taxon>Pseudomonadota</taxon>
        <taxon>Betaproteobacteria</taxon>
        <taxon>Burkholderiales</taxon>
        <taxon>Burkholderiaceae</taxon>
        <taxon>Cupriavidus</taxon>
    </lineage>
</organism>
<feature type="transmembrane region" description="Helical" evidence="1">
    <location>
        <begin position="82"/>
        <end position="111"/>
    </location>
</feature>
<gene>
    <name evidence="2" type="ORF">EV147_1359</name>
</gene>
<dbReference type="OrthoDB" id="9079885at2"/>
<feature type="transmembrane region" description="Helical" evidence="1">
    <location>
        <begin position="131"/>
        <end position="156"/>
    </location>
</feature>
<feature type="transmembrane region" description="Helical" evidence="1">
    <location>
        <begin position="349"/>
        <end position="371"/>
    </location>
</feature>
<dbReference type="EMBL" id="SGXM01000001">
    <property type="protein sequence ID" value="RZT42329.1"/>
    <property type="molecule type" value="Genomic_DNA"/>
</dbReference>
<comment type="caution">
    <text evidence="2">The sequence shown here is derived from an EMBL/GenBank/DDBJ whole genome shotgun (WGS) entry which is preliminary data.</text>
</comment>
<proteinExistence type="predicted"/>
<protein>
    <submittedName>
        <fullName evidence="2">O-antigen/teichoic acid export membrane protein</fullName>
    </submittedName>
</protein>
<keyword evidence="3" id="KW-1185">Reference proteome</keyword>
<feature type="transmembrane region" description="Helical" evidence="1">
    <location>
        <begin position="320"/>
        <end position="343"/>
    </location>
</feature>